<proteinExistence type="predicted"/>
<dbReference type="EMBL" id="MCRI01000024">
    <property type="protein sequence ID" value="ODN66252.1"/>
    <property type="molecule type" value="Genomic_DNA"/>
</dbReference>
<dbReference type="AlphaFoldDB" id="A0A1E3GQB3"/>
<dbReference type="STRING" id="291169.A9E74_02058"/>
<dbReference type="RefSeq" id="WP_069296477.1">
    <property type="nucleotide sequence ID" value="NZ_MCRI01000024.1"/>
</dbReference>
<gene>
    <name evidence="1" type="ORF">A9E74_02058</name>
</gene>
<organism evidence="1 2">
    <name type="scientific">Methylophaga muralis</name>
    <dbReference type="NCBI Taxonomy" id="291169"/>
    <lineage>
        <taxon>Bacteria</taxon>
        <taxon>Pseudomonadati</taxon>
        <taxon>Pseudomonadota</taxon>
        <taxon>Gammaproteobacteria</taxon>
        <taxon>Thiotrichales</taxon>
        <taxon>Piscirickettsiaceae</taxon>
        <taxon>Methylophaga</taxon>
    </lineage>
</organism>
<comment type="caution">
    <text evidence="1">The sequence shown here is derived from an EMBL/GenBank/DDBJ whole genome shotgun (WGS) entry which is preliminary data.</text>
</comment>
<dbReference type="InterPro" id="IPR011009">
    <property type="entry name" value="Kinase-like_dom_sf"/>
</dbReference>
<evidence type="ECO:0000313" key="1">
    <source>
        <dbReference type="EMBL" id="ODN66252.1"/>
    </source>
</evidence>
<sequence length="248" mass="29161">MKKPASFVNNAFWSDDPVSKFDQLWALPHNWFDKPNKARGGWSGVTQNSLHSLQGDINVFIKRQQNYVSRTLLHPFSGVPTFEKELNNILLLKNIDIPTLEPIFFGKQADKAILVTKALDGYSSLDNIDPDSLSARGKRSLLAKLARLTRKMHKLHYMHNCFYPKHIFVKLRDNGEWSIRLIDLEKLRWRFSAYFAMKRDLSTFNRHADKRWTIKDRLYFFKNYRQTNSLSARDKRLWQRLTNKSQGG</sequence>
<evidence type="ECO:0008006" key="3">
    <source>
        <dbReference type="Google" id="ProtNLM"/>
    </source>
</evidence>
<protein>
    <recommendedName>
        <fullName evidence="3">Lipopolysaccharide core heptose(I) kinase RfaP</fullName>
    </recommendedName>
</protein>
<accession>A0A1E3GQB3</accession>
<keyword evidence="2" id="KW-1185">Reference proteome</keyword>
<evidence type="ECO:0000313" key="2">
    <source>
        <dbReference type="Proteomes" id="UP000094379"/>
    </source>
</evidence>
<dbReference type="InterPro" id="IPR027023">
    <property type="entry name" value="Put_LipoPS_kinase_InaA"/>
</dbReference>
<dbReference type="Pfam" id="PF06293">
    <property type="entry name" value="Kdo"/>
    <property type="match status" value="1"/>
</dbReference>
<name>A0A1E3GQB3_9GAMM</name>
<dbReference type="PIRSF" id="PIRSF026326">
    <property type="entry name" value="InaA"/>
    <property type="match status" value="1"/>
</dbReference>
<dbReference type="Proteomes" id="UP000094379">
    <property type="component" value="Unassembled WGS sequence"/>
</dbReference>
<dbReference type="SUPFAM" id="SSF56112">
    <property type="entry name" value="Protein kinase-like (PK-like)"/>
    <property type="match status" value="1"/>
</dbReference>
<reference evidence="1 2" key="1">
    <citation type="submission" date="2016-07" db="EMBL/GenBank/DDBJ databases">
        <title>Draft Genome Sequence of Methylophaga muralis Bur 1.</title>
        <authorList>
            <person name="Vasilenko O.V."/>
            <person name="Doronina N.V."/>
            <person name="Shmareva M.N."/>
            <person name="Tarlachkov S.V."/>
            <person name="Mustakhimov I."/>
            <person name="Trotsenko Y.A."/>
        </authorList>
    </citation>
    <scope>NUCLEOTIDE SEQUENCE [LARGE SCALE GENOMIC DNA]</scope>
    <source>
        <strain evidence="1 2">Bur 1</strain>
    </source>
</reference>